<dbReference type="InterPro" id="IPR041504">
    <property type="entry name" value="AidB_N"/>
</dbReference>
<dbReference type="SUPFAM" id="SSF47203">
    <property type="entry name" value="Acyl-CoA dehydrogenase C-terminal domain-like"/>
    <property type="match status" value="1"/>
</dbReference>
<dbReference type="Pfam" id="PF00441">
    <property type="entry name" value="Acyl-CoA_dh_1"/>
    <property type="match status" value="1"/>
</dbReference>
<evidence type="ECO:0000256" key="4">
    <source>
        <dbReference type="ARBA" id="ARBA00022827"/>
    </source>
</evidence>
<comment type="cofactor">
    <cofactor evidence="1">
        <name>FAD</name>
        <dbReference type="ChEBI" id="CHEBI:57692"/>
    </cofactor>
</comment>
<reference evidence="8" key="1">
    <citation type="submission" date="2016-10" db="EMBL/GenBank/DDBJ databases">
        <title>Sequence of Gallionella enrichment culture.</title>
        <authorList>
            <person name="Poehlein A."/>
            <person name="Muehling M."/>
            <person name="Daniel R."/>
        </authorList>
    </citation>
    <scope>NUCLEOTIDE SEQUENCE</scope>
</reference>
<dbReference type="InterPro" id="IPR006091">
    <property type="entry name" value="Acyl-CoA_Oxase/DH_mid-dom"/>
</dbReference>
<dbReference type="InterPro" id="IPR006089">
    <property type="entry name" value="Acyl-CoA_DH_CS"/>
</dbReference>
<dbReference type="InterPro" id="IPR036250">
    <property type="entry name" value="AcylCo_DH-like_C"/>
</dbReference>
<dbReference type="Gene3D" id="2.40.110.20">
    <property type="match status" value="1"/>
</dbReference>
<proteinExistence type="inferred from homology"/>
<evidence type="ECO:0000259" key="5">
    <source>
        <dbReference type="Pfam" id="PF00441"/>
    </source>
</evidence>
<feature type="domain" description="Acyl-CoA dehydrogenase/oxidase C-terminal" evidence="5">
    <location>
        <begin position="286"/>
        <end position="439"/>
    </location>
</feature>
<dbReference type="Pfam" id="PF18158">
    <property type="entry name" value="AidB_N"/>
    <property type="match status" value="1"/>
</dbReference>
<accession>A0A1J5RPK1</accession>
<dbReference type="EMBL" id="MLJW01000129">
    <property type="protein sequence ID" value="OIQ97673.1"/>
    <property type="molecule type" value="Genomic_DNA"/>
</dbReference>
<dbReference type="PROSITE" id="PS00072">
    <property type="entry name" value="ACYL_COA_DH_1"/>
    <property type="match status" value="1"/>
</dbReference>
<dbReference type="EC" id="1.3.99.-" evidence="8"/>
<evidence type="ECO:0000259" key="6">
    <source>
        <dbReference type="Pfam" id="PF02770"/>
    </source>
</evidence>
<sequence length="544" mass="59427">MDPILMSTHEVFNQAPPLEGGNLYTRNLALQEALAREGAGDAHGWMSERGAELGSAEMIMKAVEANKYPPTLKLFDNAGNRRDEVEFHPSYHELMAYLKRHGASSEPWARPGPGAQVRRAAFFMMVAETEDGTLCPTTMTYAVVPAISRDAPLAAEWLPRIFSPDYDPRFLPAQQKRGVTLGMGLTEKQGGSDVRANTSRAEPVAGREYRIVGHKWFMSAPMCDAFLILAHSPGGLSCFLLPRFTPDGRQNEIRIQRLKDKLGDRSNASAEVEFWGAAAWLVGEEGRGVPTILEMGTYCRLDCALGSAGLMRQSVSQALHHARHRSAFGKMLCEQPLMRNVLADLALESEAATALALRLARAYDEQDEQARALRRVLTPAAKYWICKRGPALGAEAMEVLGGNGYIEDGTMARIYRQLPLNSIWEGSGNVMCLDVLRAIAKHPRVLEALEAELAPALGRDPRLDRFCARLKDELMRPAESRARALTQNIALAVQGALLLRFSPEAVADAFCASRLAGDGAGIGAFGTLPDSSGFAAILERAWPT</sequence>
<dbReference type="InterPro" id="IPR052904">
    <property type="entry name" value="Acyl-CoA_dehydrogenase-like"/>
</dbReference>
<keyword evidence="8" id="KW-0560">Oxidoreductase</keyword>
<feature type="domain" description="Adaptive response protein AidB N-terminal" evidence="7">
    <location>
        <begin position="13"/>
        <end position="168"/>
    </location>
</feature>
<keyword evidence="3" id="KW-0285">Flavoprotein</keyword>
<keyword evidence="4" id="KW-0274">FAD</keyword>
<dbReference type="PANTHER" id="PTHR42707:SF3">
    <property type="entry name" value="ACYL-COA DEHYDROGENASE AIDB-RELATED"/>
    <property type="match status" value="1"/>
</dbReference>
<comment type="similarity">
    <text evidence="2">Belongs to the acyl-CoA dehydrogenase family.</text>
</comment>
<dbReference type="SUPFAM" id="SSF56645">
    <property type="entry name" value="Acyl-CoA dehydrogenase NM domain-like"/>
    <property type="match status" value="1"/>
</dbReference>
<dbReference type="Pfam" id="PF02770">
    <property type="entry name" value="Acyl-CoA_dh_M"/>
    <property type="match status" value="1"/>
</dbReference>
<dbReference type="NCBIfam" id="NF008594">
    <property type="entry name" value="PRK11561.1"/>
    <property type="match status" value="1"/>
</dbReference>
<dbReference type="GO" id="GO:0003995">
    <property type="term" value="F:acyl-CoA dehydrogenase activity"/>
    <property type="evidence" value="ECO:0007669"/>
    <property type="project" value="InterPro"/>
</dbReference>
<dbReference type="InterPro" id="IPR009100">
    <property type="entry name" value="AcylCoA_DH/oxidase_NM_dom_sf"/>
</dbReference>
<dbReference type="Gene3D" id="1.20.140.10">
    <property type="entry name" value="Butyryl-CoA Dehydrogenase, subunit A, domain 3"/>
    <property type="match status" value="1"/>
</dbReference>
<evidence type="ECO:0000256" key="2">
    <source>
        <dbReference type="ARBA" id="ARBA00009347"/>
    </source>
</evidence>
<name>A0A1J5RPK1_9ZZZZ</name>
<evidence type="ECO:0000256" key="3">
    <source>
        <dbReference type="ARBA" id="ARBA00022630"/>
    </source>
</evidence>
<dbReference type="PANTHER" id="PTHR42707">
    <property type="entry name" value="ACYL-COA DEHYDROGENASE"/>
    <property type="match status" value="1"/>
</dbReference>
<dbReference type="Gene3D" id="6.10.250.600">
    <property type="match status" value="1"/>
</dbReference>
<organism evidence="8">
    <name type="scientific">mine drainage metagenome</name>
    <dbReference type="NCBI Taxonomy" id="410659"/>
    <lineage>
        <taxon>unclassified sequences</taxon>
        <taxon>metagenomes</taxon>
        <taxon>ecological metagenomes</taxon>
    </lineage>
</organism>
<comment type="caution">
    <text evidence="8">The sequence shown here is derived from an EMBL/GenBank/DDBJ whole genome shotgun (WGS) entry which is preliminary data.</text>
</comment>
<evidence type="ECO:0000256" key="1">
    <source>
        <dbReference type="ARBA" id="ARBA00001974"/>
    </source>
</evidence>
<dbReference type="InterPro" id="IPR009075">
    <property type="entry name" value="AcylCo_DH/oxidase_C"/>
</dbReference>
<dbReference type="AlphaFoldDB" id="A0A1J5RPK1"/>
<feature type="domain" description="Acyl-CoA oxidase/dehydrogenase middle" evidence="6">
    <location>
        <begin position="183"/>
        <end position="274"/>
    </location>
</feature>
<gene>
    <name evidence="8" type="primary">aidB_1</name>
    <name evidence="8" type="ORF">GALL_202930</name>
</gene>
<evidence type="ECO:0000313" key="8">
    <source>
        <dbReference type="EMBL" id="OIQ97673.1"/>
    </source>
</evidence>
<evidence type="ECO:0000259" key="7">
    <source>
        <dbReference type="Pfam" id="PF18158"/>
    </source>
</evidence>
<protein>
    <submittedName>
        <fullName evidence="8">Putative acyl-CoA dehydrogenase AidB</fullName>
        <ecNumber evidence="8">1.3.99.-</ecNumber>
    </submittedName>
</protein>